<dbReference type="SUPFAM" id="SSF53448">
    <property type="entry name" value="Nucleotide-diphospho-sugar transferases"/>
    <property type="match status" value="1"/>
</dbReference>
<dbReference type="PANTHER" id="PTHR11183">
    <property type="entry name" value="GLYCOGENIN SUBFAMILY MEMBER"/>
    <property type="match status" value="1"/>
</dbReference>
<proteinExistence type="predicted"/>
<protein>
    <submittedName>
        <fullName evidence="1">Alphan-acetylglucosamine transferase</fullName>
    </submittedName>
</protein>
<keyword evidence="1" id="KW-0808">Transferase</keyword>
<dbReference type="GO" id="GO:0016740">
    <property type="term" value="F:transferase activity"/>
    <property type="evidence" value="ECO:0007669"/>
    <property type="project" value="UniProtKB-KW"/>
</dbReference>
<dbReference type="InterPro" id="IPR029044">
    <property type="entry name" value="Nucleotide-diphossugar_trans"/>
</dbReference>
<organism evidence="1 2">
    <name type="scientific">Colletotrichum sojae</name>
    <dbReference type="NCBI Taxonomy" id="2175907"/>
    <lineage>
        <taxon>Eukaryota</taxon>
        <taxon>Fungi</taxon>
        <taxon>Dikarya</taxon>
        <taxon>Ascomycota</taxon>
        <taxon>Pezizomycotina</taxon>
        <taxon>Sordariomycetes</taxon>
        <taxon>Hypocreomycetidae</taxon>
        <taxon>Glomerellales</taxon>
        <taxon>Glomerellaceae</taxon>
        <taxon>Colletotrichum</taxon>
        <taxon>Colletotrichum orchidearum species complex</taxon>
    </lineage>
</organism>
<reference evidence="1 2" key="1">
    <citation type="journal article" date="2020" name="Phytopathology">
        <title>Genome Sequence Resources of Colletotrichum truncatum, C. plurivorum, C. musicola, and C. sojae: Four Species Pathogenic to Soybean (Glycine max).</title>
        <authorList>
            <person name="Rogerio F."/>
            <person name="Boufleur T.R."/>
            <person name="Ciampi-Guillardi M."/>
            <person name="Sukno S.A."/>
            <person name="Thon M.R."/>
            <person name="Massola Junior N.S."/>
            <person name="Baroncelli R."/>
        </authorList>
    </citation>
    <scope>NUCLEOTIDE SEQUENCE [LARGE SCALE GENOMIC DNA]</scope>
    <source>
        <strain evidence="1 2">LFN0009</strain>
    </source>
</reference>
<dbReference type="Gene3D" id="3.90.550.10">
    <property type="entry name" value="Spore Coat Polysaccharide Biosynthesis Protein SpsA, Chain A"/>
    <property type="match status" value="1"/>
</dbReference>
<comment type="caution">
    <text evidence="1">The sequence shown here is derived from an EMBL/GenBank/DDBJ whole genome shotgun (WGS) entry which is preliminary data.</text>
</comment>
<keyword evidence="2" id="KW-1185">Reference proteome</keyword>
<dbReference type="AlphaFoldDB" id="A0A8H6MQZ3"/>
<name>A0A8H6MQZ3_9PEZI</name>
<accession>A0A8H6MQZ3</accession>
<gene>
    <name evidence="1" type="ORF">CSOJ01_09783</name>
</gene>
<evidence type="ECO:0000313" key="1">
    <source>
        <dbReference type="EMBL" id="KAF6805006.1"/>
    </source>
</evidence>
<dbReference type="EMBL" id="WIGN01000193">
    <property type="protein sequence ID" value="KAF6805006.1"/>
    <property type="molecule type" value="Genomic_DNA"/>
</dbReference>
<sequence length="348" mass="40114">MFIPLTRRVAVVLLVSIVLVSVLFTSSRLDWENSDPEPPRLLRNESLESSSAVDSGPRFAYAQYATSLNYLCNAIINFHRLDRFGTRHDMVLIFPESWSEGKTPEAKTIRKLRADHPRLVLRPFEYLRISKTKASATWADSLNKFHAFALTEYARVLIFDSDTQVLNNMDHLFLEPRAPVAVPRAYWLNELDVSAEEHVLSSHVMLIEPDTQLHDALVEESLSSGMLDMDLVNRRFKDTAMLLPHRRLALLTGEFRGGDHQKYLSPNRHEEWDPVVEASGAYLVHFSDWPMPKPWEPRSAEQWSAALPACEASEAVRPGRPRCADRRVWTGFYEDYDRDRKMYCRRLG</sequence>
<evidence type="ECO:0000313" key="2">
    <source>
        <dbReference type="Proteomes" id="UP000652219"/>
    </source>
</evidence>
<dbReference type="Proteomes" id="UP000652219">
    <property type="component" value="Unassembled WGS sequence"/>
</dbReference>
<dbReference type="InterPro" id="IPR050587">
    <property type="entry name" value="GNT1/Glycosyltrans_8"/>
</dbReference>